<dbReference type="OrthoDB" id="7277275at2"/>
<proteinExistence type="predicted"/>
<sequence length="251" mass="27668">MDEQSLPNEPEPQPQAGTAAEAFTRLAARVEAMEGRFDGRLAVIARALEHIAIEKQSIEVPDYNPTLGKINANMADLAKHMKAVEQSEALRITPESMAERIAAAADAAREADRIALKEMRELNRQSNAAMSRAVGTLRAKEDERNHLLNAIGIAILAVSLLWLFYPGWAASMAPQGWHWPERVARRTMGEPTLWDAGIRLMQAGNPEGWQAIIDAADMRQANRETIAACERAAIKAKESVRCTIRIGRQSP</sequence>
<feature type="transmembrane region" description="Helical" evidence="1">
    <location>
        <begin position="147"/>
        <end position="165"/>
    </location>
</feature>
<keyword evidence="1" id="KW-0472">Membrane</keyword>
<dbReference type="Pfam" id="PF19613">
    <property type="entry name" value="DUF6118"/>
    <property type="match status" value="1"/>
</dbReference>
<dbReference type="RefSeq" id="WP_133494112.1">
    <property type="nucleotide sequence ID" value="NZ_BMLU01000001.1"/>
</dbReference>
<comment type="caution">
    <text evidence="2">The sequence shown here is derived from an EMBL/GenBank/DDBJ whole genome shotgun (WGS) entry which is preliminary data.</text>
</comment>
<keyword evidence="1" id="KW-0812">Transmembrane</keyword>
<protein>
    <submittedName>
        <fullName evidence="2">Uncharacterized protein</fullName>
    </submittedName>
</protein>
<dbReference type="Proteomes" id="UP000295493">
    <property type="component" value="Unassembled WGS sequence"/>
</dbReference>
<accession>A0A4R6FY88</accession>
<keyword evidence="1" id="KW-1133">Transmembrane helix</keyword>
<gene>
    <name evidence="2" type="ORF">EV664_101555</name>
</gene>
<dbReference type="InterPro" id="IPR046121">
    <property type="entry name" value="DUF6118"/>
</dbReference>
<reference evidence="2 3" key="1">
    <citation type="submission" date="2019-03" db="EMBL/GenBank/DDBJ databases">
        <title>Genomic Encyclopedia of Type Strains, Phase IV (KMG-IV): sequencing the most valuable type-strain genomes for metagenomic binning, comparative biology and taxonomic classification.</title>
        <authorList>
            <person name="Goeker M."/>
        </authorList>
    </citation>
    <scope>NUCLEOTIDE SEQUENCE [LARGE SCALE GENOMIC DNA]</scope>
    <source>
        <strain evidence="2 3">DSM 25059</strain>
    </source>
</reference>
<evidence type="ECO:0000313" key="3">
    <source>
        <dbReference type="Proteomes" id="UP000295493"/>
    </source>
</evidence>
<name>A0A4R6FY88_9SPHN</name>
<evidence type="ECO:0000313" key="2">
    <source>
        <dbReference type="EMBL" id="TDN86976.1"/>
    </source>
</evidence>
<organism evidence="2 3">
    <name type="scientific">Stakelama pacifica</name>
    <dbReference type="NCBI Taxonomy" id="517720"/>
    <lineage>
        <taxon>Bacteria</taxon>
        <taxon>Pseudomonadati</taxon>
        <taxon>Pseudomonadota</taxon>
        <taxon>Alphaproteobacteria</taxon>
        <taxon>Sphingomonadales</taxon>
        <taxon>Sphingomonadaceae</taxon>
        <taxon>Stakelama</taxon>
    </lineage>
</organism>
<dbReference type="AlphaFoldDB" id="A0A4R6FY88"/>
<keyword evidence="3" id="KW-1185">Reference proteome</keyword>
<evidence type="ECO:0000256" key="1">
    <source>
        <dbReference type="SAM" id="Phobius"/>
    </source>
</evidence>
<dbReference type="EMBL" id="SNWD01000001">
    <property type="protein sequence ID" value="TDN86976.1"/>
    <property type="molecule type" value="Genomic_DNA"/>
</dbReference>